<sequence length="179" mass="19595">MSQPMPDTPRPTRAPHPFDLPSGDLILRTADLVDFHVHTLFLSMASPFFAAMLALPQPATNTMAAVPEAPVVPVFEDSATLELLLRLVYPISKPRAKMEDPQMIVPALHAAAKYEMELPVDILSERLVAIIPNSPLQVWAAACRTGLEDVARQAAVALRTSWVRDGTKEVLSFMDDLGD</sequence>
<dbReference type="SUPFAM" id="SSF54695">
    <property type="entry name" value="POZ domain"/>
    <property type="match status" value="1"/>
</dbReference>
<dbReference type="OrthoDB" id="3164835at2759"/>
<evidence type="ECO:0000259" key="1">
    <source>
        <dbReference type="PROSITE" id="PS50097"/>
    </source>
</evidence>
<dbReference type="SMART" id="SM00225">
    <property type="entry name" value="BTB"/>
    <property type="match status" value="1"/>
</dbReference>
<dbReference type="Gene3D" id="3.30.710.10">
    <property type="entry name" value="Potassium Channel Kv1.1, Chain A"/>
    <property type="match status" value="1"/>
</dbReference>
<evidence type="ECO:0000313" key="3">
    <source>
        <dbReference type="Proteomes" id="UP000184267"/>
    </source>
</evidence>
<feature type="domain" description="BTB" evidence="1">
    <location>
        <begin position="23"/>
        <end position="89"/>
    </location>
</feature>
<dbReference type="Proteomes" id="UP000184267">
    <property type="component" value="Unassembled WGS sequence"/>
</dbReference>
<proteinExistence type="predicted"/>
<keyword evidence="3" id="KW-1185">Reference proteome</keyword>
<protein>
    <recommendedName>
        <fullName evidence="1">BTB domain-containing protein</fullName>
    </recommendedName>
</protein>
<organism evidence="2 3">
    <name type="scientific">Trametes pubescens</name>
    <name type="common">White-rot fungus</name>
    <dbReference type="NCBI Taxonomy" id="154538"/>
    <lineage>
        <taxon>Eukaryota</taxon>
        <taxon>Fungi</taxon>
        <taxon>Dikarya</taxon>
        <taxon>Basidiomycota</taxon>
        <taxon>Agaricomycotina</taxon>
        <taxon>Agaricomycetes</taxon>
        <taxon>Polyporales</taxon>
        <taxon>Polyporaceae</taxon>
        <taxon>Trametes</taxon>
    </lineage>
</organism>
<dbReference type="AlphaFoldDB" id="A0A1M2VH70"/>
<accession>A0A1M2VH70</accession>
<dbReference type="OMA" id="MELVPAP"/>
<name>A0A1M2VH70_TRAPU</name>
<dbReference type="InterPro" id="IPR000210">
    <property type="entry name" value="BTB/POZ_dom"/>
</dbReference>
<reference evidence="2 3" key="1">
    <citation type="submission" date="2016-10" db="EMBL/GenBank/DDBJ databases">
        <title>Genome sequence of the basidiomycete white-rot fungus Trametes pubescens.</title>
        <authorList>
            <person name="Makela M.R."/>
            <person name="Granchi Z."/>
            <person name="Peng M."/>
            <person name="De Vries R.P."/>
            <person name="Grigoriev I."/>
            <person name="Riley R."/>
            <person name="Hilden K."/>
        </authorList>
    </citation>
    <scope>NUCLEOTIDE SEQUENCE [LARGE SCALE GENOMIC DNA]</scope>
    <source>
        <strain evidence="2 3">FBCC735</strain>
    </source>
</reference>
<dbReference type="STRING" id="154538.A0A1M2VH70"/>
<feature type="non-terminal residue" evidence="2">
    <location>
        <position position="179"/>
    </location>
</feature>
<dbReference type="InterPro" id="IPR011333">
    <property type="entry name" value="SKP1/BTB/POZ_sf"/>
</dbReference>
<dbReference type="PROSITE" id="PS50097">
    <property type="entry name" value="BTB"/>
    <property type="match status" value="1"/>
</dbReference>
<dbReference type="Pfam" id="PF00651">
    <property type="entry name" value="BTB"/>
    <property type="match status" value="1"/>
</dbReference>
<dbReference type="EMBL" id="MNAD01001238">
    <property type="protein sequence ID" value="OJT06929.1"/>
    <property type="molecule type" value="Genomic_DNA"/>
</dbReference>
<dbReference type="CDD" id="cd18186">
    <property type="entry name" value="BTB_POZ_ZBTB_KLHL-like"/>
    <property type="match status" value="1"/>
</dbReference>
<evidence type="ECO:0000313" key="2">
    <source>
        <dbReference type="EMBL" id="OJT06929.1"/>
    </source>
</evidence>
<comment type="caution">
    <text evidence="2">The sequence shown here is derived from an EMBL/GenBank/DDBJ whole genome shotgun (WGS) entry which is preliminary data.</text>
</comment>
<gene>
    <name evidence="2" type="ORF">TRAPUB_2225</name>
</gene>